<dbReference type="Proteomes" id="UP000807504">
    <property type="component" value="Unassembled WGS sequence"/>
</dbReference>
<proteinExistence type="predicted"/>
<reference evidence="2" key="1">
    <citation type="journal article" date="2020" name="bioRxiv">
        <title>Chromosome-level reference genome of the European wasp spider Argiope bruennichi: a resource for studies on range expansion and evolutionary adaptation.</title>
        <authorList>
            <person name="Sheffer M.M."/>
            <person name="Hoppe A."/>
            <person name="Krehenwinkel H."/>
            <person name="Uhl G."/>
            <person name="Kuss A.W."/>
            <person name="Jensen L."/>
            <person name="Jensen C."/>
            <person name="Gillespie R.G."/>
            <person name="Hoff K.J."/>
            <person name="Prost S."/>
        </authorList>
    </citation>
    <scope>NUCLEOTIDE SEQUENCE</scope>
</reference>
<comment type="caution">
    <text evidence="2">The sequence shown here is derived from an EMBL/GenBank/DDBJ whole genome shotgun (WGS) entry which is preliminary data.</text>
</comment>
<accession>A0A8T0EFI6</accession>
<evidence type="ECO:0000313" key="3">
    <source>
        <dbReference type="Proteomes" id="UP000807504"/>
    </source>
</evidence>
<feature type="compositionally biased region" description="Basic residues" evidence="1">
    <location>
        <begin position="345"/>
        <end position="356"/>
    </location>
</feature>
<gene>
    <name evidence="2" type="ORF">HNY73_019151</name>
</gene>
<sequence length="356" mass="40629">MASKAREKYVYTEKDTTYIRRLIYDVLVYTLPKCGFPETKLPTTECEENVYNRANFLEIARASTLRVSLIMRDKWTQMFTSRLKSSGFSKETLPIFLEMVVVCCPLSWSDTTQSIVNASFAVCNEIIMFFHHENVDIDPNIVINSIGLYITNMTRPDPKVPETVEDFFDKFDNISEYTRWITDFIDAFAIPYGSIEDISELFFDYVKKQWRDDFKTTGFPETMTVTKLRDYVGFLPHDFFENIAFEENAVFAENLEWPPGMILSDDHESLGPQKLVESSETGAVGGKNLCGKKFSKSTMAFEQTIRGHSSKIASELGIEDDLGQMSLGAEGASQTSQAALPERKNPKKKKSKKKHK</sequence>
<feature type="region of interest" description="Disordered" evidence="1">
    <location>
        <begin position="324"/>
        <end position="356"/>
    </location>
</feature>
<protein>
    <submittedName>
        <fullName evidence="2">Uncharacterized protein</fullName>
    </submittedName>
</protein>
<evidence type="ECO:0000313" key="2">
    <source>
        <dbReference type="EMBL" id="KAF8771776.1"/>
    </source>
</evidence>
<evidence type="ECO:0000256" key="1">
    <source>
        <dbReference type="SAM" id="MobiDB-lite"/>
    </source>
</evidence>
<name>A0A8T0EFI6_ARGBR</name>
<organism evidence="2 3">
    <name type="scientific">Argiope bruennichi</name>
    <name type="common">Wasp spider</name>
    <name type="synonym">Aranea bruennichi</name>
    <dbReference type="NCBI Taxonomy" id="94029"/>
    <lineage>
        <taxon>Eukaryota</taxon>
        <taxon>Metazoa</taxon>
        <taxon>Ecdysozoa</taxon>
        <taxon>Arthropoda</taxon>
        <taxon>Chelicerata</taxon>
        <taxon>Arachnida</taxon>
        <taxon>Araneae</taxon>
        <taxon>Araneomorphae</taxon>
        <taxon>Entelegynae</taxon>
        <taxon>Araneoidea</taxon>
        <taxon>Araneidae</taxon>
        <taxon>Argiope</taxon>
    </lineage>
</organism>
<dbReference type="EMBL" id="JABXBU010002228">
    <property type="protein sequence ID" value="KAF8771776.1"/>
    <property type="molecule type" value="Genomic_DNA"/>
</dbReference>
<keyword evidence="3" id="KW-1185">Reference proteome</keyword>
<dbReference type="AlphaFoldDB" id="A0A8T0EFI6"/>
<reference evidence="2" key="2">
    <citation type="submission" date="2020-06" db="EMBL/GenBank/DDBJ databases">
        <authorList>
            <person name="Sheffer M."/>
        </authorList>
    </citation>
    <scope>NUCLEOTIDE SEQUENCE</scope>
</reference>